<feature type="compositionally biased region" description="Low complexity" evidence="1">
    <location>
        <begin position="49"/>
        <end position="63"/>
    </location>
</feature>
<organism evidence="2 3">
    <name type="scientific">Gordonia namibiensis NBRC 108229</name>
    <dbReference type="NCBI Taxonomy" id="1208314"/>
    <lineage>
        <taxon>Bacteria</taxon>
        <taxon>Bacillati</taxon>
        <taxon>Actinomycetota</taxon>
        <taxon>Actinomycetes</taxon>
        <taxon>Mycobacteriales</taxon>
        <taxon>Gordoniaceae</taxon>
        <taxon>Gordonia</taxon>
    </lineage>
</organism>
<dbReference type="AlphaFoldDB" id="K6W282"/>
<evidence type="ECO:0000256" key="1">
    <source>
        <dbReference type="SAM" id="MobiDB-lite"/>
    </source>
</evidence>
<proteinExistence type="predicted"/>
<protein>
    <submittedName>
        <fullName evidence="2">Uncharacterized protein</fullName>
    </submittedName>
</protein>
<name>K6W282_9ACTN</name>
<feature type="compositionally biased region" description="Basic and acidic residues" evidence="1">
    <location>
        <begin position="90"/>
        <end position="109"/>
    </location>
</feature>
<accession>K6W282</accession>
<evidence type="ECO:0000313" key="3">
    <source>
        <dbReference type="Proteomes" id="UP000035058"/>
    </source>
</evidence>
<sequence length="129" mass="13502">PPPAPPVRTSAPTDAPARDAGARSPLGRRPSLDDAGRRPLAASVSPENSTPTTRGRRTSGPSPMERGLSPDATPAATPRPGTGPVGPRSADADSGRRRPRSDRHARSDETGDDAQISVQELLKRSRSEK</sequence>
<reference evidence="2 3" key="1">
    <citation type="submission" date="2012-08" db="EMBL/GenBank/DDBJ databases">
        <title>Whole genome shotgun sequence of Gordonia namibiensis NBRC 108229.</title>
        <authorList>
            <person name="Isaki-Nakamura S."/>
            <person name="Hosoyama A."/>
            <person name="Tsuchikane K."/>
            <person name="Katsumata H."/>
            <person name="Baba S."/>
            <person name="Yamazaki S."/>
            <person name="Fujita N."/>
        </authorList>
    </citation>
    <scope>NUCLEOTIDE SEQUENCE [LARGE SCALE GENOMIC DNA]</scope>
    <source>
        <strain evidence="2 3">NBRC 108229</strain>
    </source>
</reference>
<comment type="caution">
    <text evidence="2">The sequence shown here is derived from an EMBL/GenBank/DDBJ whole genome shotgun (WGS) entry which is preliminary data.</text>
</comment>
<feature type="compositionally biased region" description="Low complexity" evidence="1">
    <location>
        <begin position="70"/>
        <end position="89"/>
    </location>
</feature>
<dbReference type="Proteomes" id="UP000035058">
    <property type="component" value="Unassembled WGS sequence"/>
</dbReference>
<keyword evidence="3" id="KW-1185">Reference proteome</keyword>
<evidence type="ECO:0000313" key="2">
    <source>
        <dbReference type="EMBL" id="GAC02664.1"/>
    </source>
</evidence>
<dbReference type="EMBL" id="BAHE01000057">
    <property type="protein sequence ID" value="GAC02664.1"/>
    <property type="molecule type" value="Genomic_DNA"/>
</dbReference>
<feature type="region of interest" description="Disordered" evidence="1">
    <location>
        <begin position="1"/>
        <end position="129"/>
    </location>
</feature>
<gene>
    <name evidence="2" type="ORF">GONAM_57_00150</name>
</gene>
<feature type="non-terminal residue" evidence="2">
    <location>
        <position position="1"/>
    </location>
</feature>